<dbReference type="GO" id="GO:0015031">
    <property type="term" value="P:protein transport"/>
    <property type="evidence" value="ECO:0007669"/>
    <property type="project" value="UniProtKB-KW"/>
</dbReference>
<dbReference type="GO" id="GO:0098797">
    <property type="term" value="C:plasma membrane protein complex"/>
    <property type="evidence" value="ECO:0007669"/>
    <property type="project" value="TreeGrafter"/>
</dbReference>
<dbReference type="GO" id="GO:0055085">
    <property type="term" value="P:transmembrane transport"/>
    <property type="evidence" value="ECO:0007669"/>
    <property type="project" value="InterPro"/>
</dbReference>
<dbReference type="InterPro" id="IPR051045">
    <property type="entry name" value="TonB-dependent_transducer"/>
</dbReference>
<organism evidence="11 12">
    <name type="scientific">Thermomonas aquatica</name>
    <dbReference type="NCBI Taxonomy" id="2202149"/>
    <lineage>
        <taxon>Bacteria</taxon>
        <taxon>Pseudomonadati</taxon>
        <taxon>Pseudomonadota</taxon>
        <taxon>Gammaproteobacteria</taxon>
        <taxon>Lysobacterales</taxon>
        <taxon>Lysobacteraceae</taxon>
        <taxon>Thermomonas</taxon>
    </lineage>
</organism>
<keyword evidence="7" id="KW-0653">Protein transport</keyword>
<dbReference type="EMBL" id="CP040871">
    <property type="protein sequence ID" value="QDA58137.1"/>
    <property type="molecule type" value="Genomic_DNA"/>
</dbReference>
<evidence type="ECO:0000256" key="7">
    <source>
        <dbReference type="ARBA" id="ARBA00022927"/>
    </source>
</evidence>
<evidence type="ECO:0000256" key="6">
    <source>
        <dbReference type="ARBA" id="ARBA00022692"/>
    </source>
</evidence>
<keyword evidence="6" id="KW-0812">Transmembrane</keyword>
<evidence type="ECO:0000256" key="2">
    <source>
        <dbReference type="ARBA" id="ARBA00006555"/>
    </source>
</evidence>
<dbReference type="Gene3D" id="3.30.1150.10">
    <property type="match status" value="1"/>
</dbReference>
<evidence type="ECO:0000313" key="11">
    <source>
        <dbReference type="EMBL" id="QDA58137.1"/>
    </source>
</evidence>
<evidence type="ECO:0000256" key="8">
    <source>
        <dbReference type="ARBA" id="ARBA00022989"/>
    </source>
</evidence>
<gene>
    <name evidence="11" type="ORF">FHQ07_12890</name>
</gene>
<keyword evidence="8" id="KW-1133">Transmembrane helix</keyword>
<keyword evidence="3" id="KW-0813">Transport</keyword>
<dbReference type="AlphaFoldDB" id="A0A5B7ZTK7"/>
<dbReference type="PROSITE" id="PS52015">
    <property type="entry name" value="TONB_CTD"/>
    <property type="match status" value="1"/>
</dbReference>
<dbReference type="KEGG" id="thes:FHQ07_12890"/>
<sequence length="236" mass="25489">MVRAPAHALSRSTGFALLKPAEKPQLDSARILTMSGTIAVNLLAFGMLMMPLSMPPPLSSIDEEPRDDFRWIPREQPKPEKAEIVEKAKPVPVDARPIEKRPVTPKPIATASSEIVTDSGSEYVPTDSDNTGDTDALEIATAGPTAMQLEYRLAPAPSYPRRALQQRLTGTVLLQVLVGVDGRPLEVKVAQSSGHRELDEAARAQVLKRWSFQPAAKNGLAVQAIGMVPIVFALAD</sequence>
<name>A0A5B7ZTK7_9GAMM</name>
<keyword evidence="4" id="KW-1003">Cell membrane</keyword>
<proteinExistence type="inferred from homology"/>
<evidence type="ECO:0000313" key="12">
    <source>
        <dbReference type="Proteomes" id="UP000308149"/>
    </source>
</evidence>
<accession>A0A5B7ZTK7</accession>
<evidence type="ECO:0000259" key="10">
    <source>
        <dbReference type="PROSITE" id="PS52015"/>
    </source>
</evidence>
<comment type="similarity">
    <text evidence="2">Belongs to the TonB family.</text>
</comment>
<dbReference type="PANTHER" id="PTHR33446">
    <property type="entry name" value="PROTEIN TONB-RELATED"/>
    <property type="match status" value="1"/>
</dbReference>
<dbReference type="InterPro" id="IPR006260">
    <property type="entry name" value="TonB/TolA_C"/>
</dbReference>
<protein>
    <submittedName>
        <fullName evidence="11">Energy transducer TonB</fullName>
    </submittedName>
</protein>
<dbReference type="OrthoDB" id="9792439at2"/>
<keyword evidence="9" id="KW-0472">Membrane</keyword>
<dbReference type="PANTHER" id="PTHR33446:SF2">
    <property type="entry name" value="PROTEIN TONB"/>
    <property type="match status" value="1"/>
</dbReference>
<keyword evidence="12" id="KW-1185">Reference proteome</keyword>
<evidence type="ECO:0000256" key="3">
    <source>
        <dbReference type="ARBA" id="ARBA00022448"/>
    </source>
</evidence>
<dbReference type="GO" id="GO:0031992">
    <property type="term" value="F:energy transducer activity"/>
    <property type="evidence" value="ECO:0007669"/>
    <property type="project" value="TreeGrafter"/>
</dbReference>
<feature type="domain" description="TonB C-terminal" evidence="10">
    <location>
        <begin position="144"/>
        <end position="236"/>
    </location>
</feature>
<evidence type="ECO:0000256" key="1">
    <source>
        <dbReference type="ARBA" id="ARBA00004383"/>
    </source>
</evidence>
<dbReference type="SUPFAM" id="SSF74653">
    <property type="entry name" value="TolA/TonB C-terminal domain"/>
    <property type="match status" value="1"/>
</dbReference>
<dbReference type="Proteomes" id="UP000308149">
    <property type="component" value="Chromosome"/>
</dbReference>
<keyword evidence="5" id="KW-0997">Cell inner membrane</keyword>
<dbReference type="InterPro" id="IPR037682">
    <property type="entry name" value="TonB_C"/>
</dbReference>
<dbReference type="NCBIfam" id="TIGR01352">
    <property type="entry name" value="tonB_Cterm"/>
    <property type="match status" value="1"/>
</dbReference>
<evidence type="ECO:0000256" key="9">
    <source>
        <dbReference type="ARBA" id="ARBA00023136"/>
    </source>
</evidence>
<reference evidence="11 12" key="1">
    <citation type="submission" date="2019-06" db="EMBL/GenBank/DDBJ databases">
        <title>Thermomonas aquatica sp. nov., isolated from an industrial wastewater treatment plant.</title>
        <authorList>
            <person name="Jeon J.H."/>
            <person name="Park D.-S."/>
        </authorList>
    </citation>
    <scope>NUCLEOTIDE SEQUENCE [LARGE SCALE GENOMIC DNA]</scope>
    <source>
        <strain evidence="11 12">SY21</strain>
    </source>
</reference>
<evidence type="ECO:0000256" key="4">
    <source>
        <dbReference type="ARBA" id="ARBA00022475"/>
    </source>
</evidence>
<evidence type="ECO:0000256" key="5">
    <source>
        <dbReference type="ARBA" id="ARBA00022519"/>
    </source>
</evidence>
<comment type="subcellular location">
    <subcellularLocation>
        <location evidence="1">Cell inner membrane</location>
        <topology evidence="1">Single-pass membrane protein</topology>
        <orientation evidence="1">Periplasmic side</orientation>
    </subcellularLocation>
</comment>
<dbReference type="RefSeq" id="WP_139717307.1">
    <property type="nucleotide sequence ID" value="NZ_CP040871.1"/>
</dbReference>
<dbReference type="Pfam" id="PF03544">
    <property type="entry name" value="TonB_C"/>
    <property type="match status" value="1"/>
</dbReference>